<dbReference type="EMBL" id="JAQQPM010000005">
    <property type="protein sequence ID" value="KAK2072122.1"/>
    <property type="molecule type" value="Genomic_DNA"/>
</dbReference>
<evidence type="ECO:0000313" key="1">
    <source>
        <dbReference type="EMBL" id="KAK2072122.1"/>
    </source>
</evidence>
<reference evidence="1" key="1">
    <citation type="journal article" date="2023" name="Mol. Plant Microbe Interact.">
        <title>Elucidating the Obligate Nature and Biological Capacity of an Invasive Fungal Corn Pathogen.</title>
        <authorList>
            <person name="MacCready J.S."/>
            <person name="Roggenkamp E.M."/>
            <person name="Gdanetz K."/>
            <person name="Chilvers M.I."/>
        </authorList>
    </citation>
    <scope>NUCLEOTIDE SEQUENCE</scope>
    <source>
        <strain evidence="1">PM02</strain>
    </source>
</reference>
<dbReference type="Proteomes" id="UP001217918">
    <property type="component" value="Unassembled WGS sequence"/>
</dbReference>
<proteinExistence type="predicted"/>
<comment type="caution">
    <text evidence="1">The sequence shown here is derived from an EMBL/GenBank/DDBJ whole genome shotgun (WGS) entry which is preliminary data.</text>
</comment>
<evidence type="ECO:0000313" key="2">
    <source>
        <dbReference type="Proteomes" id="UP001217918"/>
    </source>
</evidence>
<protein>
    <submittedName>
        <fullName evidence="1">Uncharacterized protein</fullName>
    </submittedName>
</protein>
<keyword evidence="2" id="KW-1185">Reference proteome</keyword>
<organism evidence="1 2">
    <name type="scientific">Phyllachora maydis</name>
    <dbReference type="NCBI Taxonomy" id="1825666"/>
    <lineage>
        <taxon>Eukaryota</taxon>
        <taxon>Fungi</taxon>
        <taxon>Dikarya</taxon>
        <taxon>Ascomycota</taxon>
        <taxon>Pezizomycotina</taxon>
        <taxon>Sordariomycetes</taxon>
        <taxon>Sordariomycetidae</taxon>
        <taxon>Phyllachorales</taxon>
        <taxon>Phyllachoraceae</taxon>
        <taxon>Phyllachora</taxon>
    </lineage>
</organism>
<name>A0AAD9MDA5_9PEZI</name>
<dbReference type="AlphaFoldDB" id="A0AAD9MDA5"/>
<gene>
    <name evidence="1" type="ORF">P8C59_006497</name>
</gene>
<accession>A0AAD9MDA5</accession>
<sequence length="293" mass="30575">MWVSADQGKEVARTRREAVRGRAQGGIMNLAGLLGNGIAVANIPVQPGNAPREAAVLGAVVAALVHVAVRAAVAALAVVPLLPVADVVYQALTWPLLPRDPPGHGQGQVAPLDHAVAATLVAIDPVCIGAGAGCQGHAGILQLLQRVHVSLKAGKSNVQDELCAQALADICAFPDAWAGAPAAAPLSDPAPVYAATAAAPTSPAGLGRLQPRPDLLVLMLANLGLEHDRTPNKNVGHYRFKQLVKEAQSGVEILCWSLHAFLDRAETHLQAMWDTVRQELDAAAEERRGIRVI</sequence>